<dbReference type="Proteomes" id="UP001217089">
    <property type="component" value="Unassembled WGS sequence"/>
</dbReference>
<name>A0ABQ9EXS5_TEGGR</name>
<protein>
    <submittedName>
        <fullName evidence="3">Uncharacterized protein</fullName>
    </submittedName>
</protein>
<accession>A0ABQ9EXS5</accession>
<evidence type="ECO:0000313" key="4">
    <source>
        <dbReference type="Proteomes" id="UP001217089"/>
    </source>
</evidence>
<sequence>MEVTSKNPNETEKPKQAPPRLSLIKQSSLAHRPIQEETVIVKTADPTSSIRPNSNSSGNIVNKTDVNCSNSQRNNNDSVKQNSRPNSTNKKSNDAKNGSTLVSNLPERSMPDGSSRNNTTISEKDSETSASQAAAQAIGTAVSSFTLQDNAFTVDMNDLEQELVKLAPQIALLFQKISRANPGVKATKNELKELKGENDKLRKANRSLVEKLNIFQQKIIQLQLENKRLRDTGLNSKDSLVDLINRAEELSALEKKLCEQKRELDAKEKELNEHLRKIEEIEKENEQQKQQIKKLQILHEENLKERTKQREQITELREDKERHQKQIELMEELQRKEEERFLRLEHRLRLLEQASMPRYRPNDHDKRRSSRVMSPPKAMPWMSGVVNRSHHANVKFTPPAQRDGKEALAPTEKGWAL</sequence>
<comment type="caution">
    <text evidence="3">The sequence shown here is derived from an EMBL/GenBank/DDBJ whole genome shotgun (WGS) entry which is preliminary data.</text>
</comment>
<proteinExistence type="predicted"/>
<feature type="compositionally biased region" description="Polar residues" evidence="2">
    <location>
        <begin position="112"/>
        <end position="121"/>
    </location>
</feature>
<feature type="region of interest" description="Disordered" evidence="2">
    <location>
        <begin position="1"/>
        <end position="133"/>
    </location>
</feature>
<organism evidence="3 4">
    <name type="scientific">Tegillarca granosa</name>
    <name type="common">Malaysian cockle</name>
    <name type="synonym">Anadara granosa</name>
    <dbReference type="NCBI Taxonomy" id="220873"/>
    <lineage>
        <taxon>Eukaryota</taxon>
        <taxon>Metazoa</taxon>
        <taxon>Spiralia</taxon>
        <taxon>Lophotrochozoa</taxon>
        <taxon>Mollusca</taxon>
        <taxon>Bivalvia</taxon>
        <taxon>Autobranchia</taxon>
        <taxon>Pteriomorphia</taxon>
        <taxon>Arcoida</taxon>
        <taxon>Arcoidea</taxon>
        <taxon>Arcidae</taxon>
        <taxon>Tegillarca</taxon>
    </lineage>
</organism>
<evidence type="ECO:0000313" key="3">
    <source>
        <dbReference type="EMBL" id="KAJ8308427.1"/>
    </source>
</evidence>
<keyword evidence="1" id="KW-0175">Coiled coil</keyword>
<evidence type="ECO:0000256" key="2">
    <source>
        <dbReference type="SAM" id="MobiDB-lite"/>
    </source>
</evidence>
<reference evidence="3 4" key="1">
    <citation type="submission" date="2022-12" db="EMBL/GenBank/DDBJ databases">
        <title>Chromosome-level genome of Tegillarca granosa.</title>
        <authorList>
            <person name="Kim J."/>
        </authorList>
    </citation>
    <scope>NUCLEOTIDE SEQUENCE [LARGE SCALE GENOMIC DNA]</scope>
    <source>
        <strain evidence="3">Teg-2019</strain>
        <tissue evidence="3">Adductor muscle</tissue>
    </source>
</reference>
<keyword evidence="4" id="KW-1185">Reference proteome</keyword>
<feature type="compositionally biased region" description="Polar residues" evidence="2">
    <location>
        <begin position="45"/>
        <end position="103"/>
    </location>
</feature>
<feature type="region of interest" description="Disordered" evidence="2">
    <location>
        <begin position="355"/>
        <end position="383"/>
    </location>
</feature>
<evidence type="ECO:0000256" key="1">
    <source>
        <dbReference type="SAM" id="Coils"/>
    </source>
</evidence>
<gene>
    <name evidence="3" type="ORF">KUTeg_013301</name>
</gene>
<dbReference type="EMBL" id="JARBDR010000657">
    <property type="protein sequence ID" value="KAJ8308427.1"/>
    <property type="molecule type" value="Genomic_DNA"/>
</dbReference>
<feature type="region of interest" description="Disordered" evidence="2">
    <location>
        <begin position="395"/>
        <end position="417"/>
    </location>
</feature>
<feature type="coiled-coil region" evidence="1">
    <location>
        <begin position="184"/>
        <end position="354"/>
    </location>
</feature>